<keyword evidence="1" id="KW-0472">Membrane</keyword>
<gene>
    <name evidence="2" type="ORF">P5673_027418</name>
</gene>
<dbReference type="EMBL" id="JARQWQ010000095">
    <property type="protein sequence ID" value="KAK2551643.1"/>
    <property type="molecule type" value="Genomic_DNA"/>
</dbReference>
<reference evidence="2" key="1">
    <citation type="journal article" date="2023" name="G3 (Bethesda)">
        <title>Whole genome assembly and annotation of the endangered Caribbean coral Acropora cervicornis.</title>
        <authorList>
            <person name="Selwyn J.D."/>
            <person name="Vollmer S.V."/>
        </authorList>
    </citation>
    <scope>NUCLEOTIDE SEQUENCE</scope>
    <source>
        <strain evidence="2">K2</strain>
    </source>
</reference>
<accession>A0AAD9UVN4</accession>
<sequence length="216" mass="24723">MVCHVDSGLFLALLMTRNQTDLPLINFMEAISVAQVRRVTELAFMGFLFLLLRNVMSAISVAQSRRVAELAFMGFLFFLLRNVMSAISVAQIPDILDLQHSRFPVLMRVNTGILGPTEFKMIISFEVLRFGEDNLQFSCTSGRRRISLKNIMTMIKFMINLFLYPKQVYKTVYLIIAFEVLTFGTITFLNLAFHMREKVDLEMGHKPVDLTSSAYV</sequence>
<dbReference type="Proteomes" id="UP001249851">
    <property type="component" value="Unassembled WGS sequence"/>
</dbReference>
<feature type="transmembrane region" description="Helical" evidence="1">
    <location>
        <begin position="171"/>
        <end position="193"/>
    </location>
</feature>
<evidence type="ECO:0000256" key="1">
    <source>
        <dbReference type="SAM" id="Phobius"/>
    </source>
</evidence>
<evidence type="ECO:0000313" key="2">
    <source>
        <dbReference type="EMBL" id="KAK2551643.1"/>
    </source>
</evidence>
<dbReference type="AlphaFoldDB" id="A0AAD9UVN4"/>
<keyword evidence="1" id="KW-1133">Transmembrane helix</keyword>
<keyword evidence="3" id="KW-1185">Reference proteome</keyword>
<proteinExistence type="predicted"/>
<evidence type="ECO:0000313" key="3">
    <source>
        <dbReference type="Proteomes" id="UP001249851"/>
    </source>
</evidence>
<keyword evidence="1" id="KW-0812">Transmembrane</keyword>
<feature type="transmembrane region" description="Helical" evidence="1">
    <location>
        <begin position="70"/>
        <end position="92"/>
    </location>
</feature>
<organism evidence="2 3">
    <name type="scientific">Acropora cervicornis</name>
    <name type="common">Staghorn coral</name>
    <dbReference type="NCBI Taxonomy" id="6130"/>
    <lineage>
        <taxon>Eukaryota</taxon>
        <taxon>Metazoa</taxon>
        <taxon>Cnidaria</taxon>
        <taxon>Anthozoa</taxon>
        <taxon>Hexacorallia</taxon>
        <taxon>Scleractinia</taxon>
        <taxon>Astrocoeniina</taxon>
        <taxon>Acroporidae</taxon>
        <taxon>Acropora</taxon>
    </lineage>
</organism>
<name>A0AAD9UVN4_ACRCE</name>
<protein>
    <submittedName>
        <fullName evidence="2">Uncharacterized protein</fullName>
    </submittedName>
</protein>
<reference evidence="2" key="2">
    <citation type="journal article" date="2023" name="Science">
        <title>Genomic signatures of disease resistance in endangered staghorn corals.</title>
        <authorList>
            <person name="Vollmer S.V."/>
            <person name="Selwyn J.D."/>
            <person name="Despard B.A."/>
            <person name="Roesel C.L."/>
        </authorList>
    </citation>
    <scope>NUCLEOTIDE SEQUENCE</scope>
    <source>
        <strain evidence="2">K2</strain>
    </source>
</reference>
<feature type="non-terminal residue" evidence="2">
    <location>
        <position position="1"/>
    </location>
</feature>
<comment type="caution">
    <text evidence="2">The sequence shown here is derived from an EMBL/GenBank/DDBJ whole genome shotgun (WGS) entry which is preliminary data.</text>
</comment>
<feature type="transmembrane region" description="Helical" evidence="1">
    <location>
        <begin position="42"/>
        <end position="64"/>
    </location>
</feature>